<dbReference type="EMBL" id="LUAW01000011">
    <property type="protein sequence ID" value="KYQ73167.1"/>
    <property type="molecule type" value="Genomic_DNA"/>
</dbReference>
<sequence>MSYKHNNLMAMRQSYWNDVQSPKVIQEKEYFQQILIEQGIFQTATIEDAKQLFFSLPSIIIVKGYASGFLNHAVQHLISQHIQENKALLQQKTAMKIKFRL</sequence>
<dbReference type="AlphaFoldDB" id="A0A151Y5C9"/>
<keyword evidence="2" id="KW-1185">Reference proteome</keyword>
<reference evidence="1 2" key="1">
    <citation type="submission" date="2016-03" db="EMBL/GenBank/DDBJ databases">
        <title>Acinetobacter genomospecies 28 strain ANC 4149.</title>
        <authorList>
            <person name="Radolfova-Krizova L."/>
            <person name="Nemec A."/>
        </authorList>
    </citation>
    <scope>NUCLEOTIDE SEQUENCE [LARGE SCALE GENOMIC DNA]</scope>
    <source>
        <strain evidence="1 2">ANC 4149</strain>
    </source>
</reference>
<proteinExistence type="predicted"/>
<dbReference type="OrthoDB" id="6701019at2"/>
<organism evidence="1 2">
    <name type="scientific">Acinetobacter pragensis</name>
    <dbReference type="NCBI Taxonomy" id="1806892"/>
    <lineage>
        <taxon>Bacteria</taxon>
        <taxon>Pseudomonadati</taxon>
        <taxon>Pseudomonadota</taxon>
        <taxon>Gammaproteobacteria</taxon>
        <taxon>Moraxellales</taxon>
        <taxon>Moraxellaceae</taxon>
        <taxon>Acinetobacter</taxon>
    </lineage>
</organism>
<dbReference type="STRING" id="1806892.AZH43_06985"/>
<accession>A0A151Y5C9</accession>
<comment type="caution">
    <text evidence="1">The sequence shown here is derived from an EMBL/GenBank/DDBJ whole genome shotgun (WGS) entry which is preliminary data.</text>
</comment>
<evidence type="ECO:0000313" key="2">
    <source>
        <dbReference type="Proteomes" id="UP000076276"/>
    </source>
</evidence>
<dbReference type="RefSeq" id="WP_067666432.1">
    <property type="nucleotide sequence ID" value="NZ_CBCSIK010000008.1"/>
</dbReference>
<gene>
    <name evidence="1" type="ORF">AZH43_06985</name>
</gene>
<protein>
    <submittedName>
        <fullName evidence="1">Uncharacterized protein</fullName>
    </submittedName>
</protein>
<name>A0A151Y5C9_9GAMM</name>
<dbReference type="Proteomes" id="UP000076276">
    <property type="component" value="Unassembled WGS sequence"/>
</dbReference>
<evidence type="ECO:0000313" key="1">
    <source>
        <dbReference type="EMBL" id="KYQ73167.1"/>
    </source>
</evidence>